<sequence length="306" mass="33794">MASYGMVRAVLELIRESCQASASADCTFEDQAQGLRVNFANGAVLVARPSPTFDSIKFIVTNFYAVERDQVADACAFVARANVALDLGHYAVELESHEIRYYYDLPISCITDVASARYVTSKTVHCVVASFDTLRRYLDMGLANAMAALIVADSLALVRVHDDGTFDEVVDVVVNGGFSNNVVVDVDRSRRRIQVKRGRTLTTNIGFDASAIVVVTSVGNEGPHTKPAHRRLLARLNARLRFGRIVKDRHRNRFVMLGKVHLGDATRRRRLTTLLHEHFTAAAELSGKAPPHPTSSILYVRAQSQH</sequence>
<dbReference type="EMBL" id="CDSF01000002">
    <property type="protein sequence ID" value="CEO94861.1"/>
    <property type="molecule type" value="Genomic_DNA"/>
</dbReference>
<gene>
    <name evidence="1" type="ORF">PBRA_003674</name>
    <name evidence="2" type="ORF">PLBR_LOCUS1407</name>
</gene>
<reference evidence="1 3" key="1">
    <citation type="submission" date="2015-02" db="EMBL/GenBank/DDBJ databases">
        <authorList>
            <person name="Chooi Y.-H."/>
        </authorList>
    </citation>
    <scope>NUCLEOTIDE SEQUENCE [LARGE SCALE GENOMIC DNA]</scope>
    <source>
        <strain evidence="1">E3</strain>
    </source>
</reference>
<name>A0A0G4II04_PLABS</name>
<geneLocation type="mitochondrion" evidence="2"/>
<reference evidence="2 4" key="2">
    <citation type="submission" date="2018-03" db="EMBL/GenBank/DDBJ databases">
        <authorList>
            <person name="Fogelqvist J."/>
        </authorList>
    </citation>
    <scope>NUCLEOTIDE SEQUENCE [LARGE SCALE GENOMIC DNA]</scope>
</reference>
<accession>A0A0G4II04</accession>
<dbReference type="EMBL" id="OVEO01000002">
    <property type="protein sequence ID" value="SPQ94192.1"/>
    <property type="molecule type" value="Genomic_DNA"/>
</dbReference>
<dbReference type="AlphaFoldDB" id="A0A0G4II04"/>
<protein>
    <submittedName>
        <fullName evidence="1">Uncharacterized protein</fullName>
    </submittedName>
</protein>
<keyword evidence="3" id="KW-1185">Reference proteome</keyword>
<evidence type="ECO:0000313" key="3">
    <source>
        <dbReference type="Proteomes" id="UP000039324"/>
    </source>
</evidence>
<evidence type="ECO:0000313" key="4">
    <source>
        <dbReference type="Proteomes" id="UP000290189"/>
    </source>
</evidence>
<evidence type="ECO:0000313" key="2">
    <source>
        <dbReference type="EMBL" id="SPQ94192.1"/>
    </source>
</evidence>
<organism evidence="1 3">
    <name type="scientific">Plasmodiophora brassicae</name>
    <name type="common">Clubroot disease agent</name>
    <dbReference type="NCBI Taxonomy" id="37360"/>
    <lineage>
        <taxon>Eukaryota</taxon>
        <taxon>Sar</taxon>
        <taxon>Rhizaria</taxon>
        <taxon>Endomyxa</taxon>
        <taxon>Phytomyxea</taxon>
        <taxon>Plasmodiophorida</taxon>
        <taxon>Plasmodiophoridae</taxon>
        <taxon>Plasmodiophora</taxon>
    </lineage>
</organism>
<proteinExistence type="predicted"/>
<keyword evidence="2" id="KW-0496">Mitochondrion</keyword>
<evidence type="ECO:0000313" key="1">
    <source>
        <dbReference type="EMBL" id="CEO94861.1"/>
    </source>
</evidence>
<dbReference type="Proteomes" id="UP000290189">
    <property type="component" value="Unassembled WGS sequence"/>
</dbReference>
<dbReference type="Proteomes" id="UP000039324">
    <property type="component" value="Unassembled WGS sequence"/>
</dbReference>